<keyword evidence="2" id="KW-0732">Signal</keyword>
<dbReference type="InterPro" id="IPR032466">
    <property type="entry name" value="Metal_Hydrolase"/>
</dbReference>
<reference evidence="5" key="1">
    <citation type="submission" date="2016-10" db="EMBL/GenBank/DDBJ databases">
        <authorList>
            <person name="Varghese N."/>
            <person name="Submissions S."/>
        </authorList>
    </citation>
    <scope>NUCLEOTIDE SEQUENCE [LARGE SCALE GENOMIC DNA]</scope>
    <source>
        <strain evidence="5">DSM 24536</strain>
    </source>
</reference>
<dbReference type="GO" id="GO:0016787">
    <property type="term" value="F:hydrolase activity"/>
    <property type="evidence" value="ECO:0007669"/>
    <property type="project" value="UniProtKB-KW"/>
</dbReference>
<dbReference type="Proteomes" id="UP000199226">
    <property type="component" value="Unassembled WGS sequence"/>
</dbReference>
<dbReference type="PANTHER" id="PTHR43569">
    <property type="entry name" value="AMIDOHYDROLASE"/>
    <property type="match status" value="1"/>
</dbReference>
<dbReference type="AlphaFoldDB" id="A0A1G9TU52"/>
<evidence type="ECO:0000313" key="5">
    <source>
        <dbReference type="Proteomes" id="UP000199226"/>
    </source>
</evidence>
<name>A0A1G9TU52_9SPHI</name>
<dbReference type="OrthoDB" id="5450317at2"/>
<keyword evidence="5" id="KW-1185">Reference proteome</keyword>
<dbReference type="STRING" id="990371.SAMN05421813_11431"/>
<sequence>MNRKKFLAAASVIAIASLRGSSVLYASNSLKKIPIIDTHQHLADLVRFGKGWTSPPVPGNYDMNAYMQATRNVNMVKAVYMEVAVPAARRHEEALYAIEMCKDKSNPTVGAVICADLKSPEFESYISQFKGSPYIKGIRHGFRSIADMEDPLLIKNIEVLGKLNMSLDFTISPAWLPSVANLIRKCPGTKFLVNHCGNADPRAFFDSSISAGKANHDAGQWIADMKTVATNNNVVCKISGIISITSGYPKTAETLAPAINHCLDIFGPDRVMFASDWPWCLKSSELEEWVSILKEIVKNRPYREQKKMFHDNAIKFYTI</sequence>
<proteinExistence type="inferred from homology"/>
<dbReference type="EMBL" id="FNHH01000014">
    <property type="protein sequence ID" value="SDM51078.1"/>
    <property type="molecule type" value="Genomic_DNA"/>
</dbReference>
<dbReference type="PANTHER" id="PTHR43569:SF2">
    <property type="entry name" value="AMIDOHYDROLASE-RELATED DOMAIN-CONTAINING PROTEIN"/>
    <property type="match status" value="1"/>
</dbReference>
<dbReference type="Pfam" id="PF04909">
    <property type="entry name" value="Amidohydro_2"/>
    <property type="match status" value="1"/>
</dbReference>
<protein>
    <submittedName>
        <fullName evidence="4">Predicted metal-dependent hydrolase, TIM-barrel fold</fullName>
    </submittedName>
</protein>
<comment type="similarity">
    <text evidence="1">Belongs to the metallo-dependent hydrolases superfamily.</text>
</comment>
<dbReference type="InterPro" id="IPR052350">
    <property type="entry name" value="Metallo-dep_Lactonases"/>
</dbReference>
<feature type="domain" description="Amidohydrolase-related" evidence="3">
    <location>
        <begin position="36"/>
        <end position="317"/>
    </location>
</feature>
<feature type="signal peptide" evidence="2">
    <location>
        <begin position="1"/>
        <end position="26"/>
    </location>
</feature>
<organism evidence="4 5">
    <name type="scientific">Daejeonella rubra</name>
    <dbReference type="NCBI Taxonomy" id="990371"/>
    <lineage>
        <taxon>Bacteria</taxon>
        <taxon>Pseudomonadati</taxon>
        <taxon>Bacteroidota</taxon>
        <taxon>Sphingobacteriia</taxon>
        <taxon>Sphingobacteriales</taxon>
        <taxon>Sphingobacteriaceae</taxon>
        <taxon>Daejeonella</taxon>
    </lineage>
</organism>
<evidence type="ECO:0000313" key="4">
    <source>
        <dbReference type="EMBL" id="SDM51078.1"/>
    </source>
</evidence>
<accession>A0A1G9TU52</accession>
<evidence type="ECO:0000256" key="2">
    <source>
        <dbReference type="SAM" id="SignalP"/>
    </source>
</evidence>
<dbReference type="Gene3D" id="3.20.20.140">
    <property type="entry name" value="Metal-dependent hydrolases"/>
    <property type="match status" value="1"/>
</dbReference>
<evidence type="ECO:0000259" key="3">
    <source>
        <dbReference type="Pfam" id="PF04909"/>
    </source>
</evidence>
<dbReference type="RefSeq" id="WP_090704803.1">
    <property type="nucleotide sequence ID" value="NZ_FNHH01000014.1"/>
</dbReference>
<dbReference type="InterPro" id="IPR006680">
    <property type="entry name" value="Amidohydro-rel"/>
</dbReference>
<feature type="chain" id="PRO_5011552411" evidence="2">
    <location>
        <begin position="27"/>
        <end position="319"/>
    </location>
</feature>
<dbReference type="SUPFAM" id="SSF51556">
    <property type="entry name" value="Metallo-dependent hydrolases"/>
    <property type="match status" value="1"/>
</dbReference>
<evidence type="ECO:0000256" key="1">
    <source>
        <dbReference type="ARBA" id="ARBA00038310"/>
    </source>
</evidence>
<gene>
    <name evidence="4" type="ORF">SAMN05421813_11431</name>
</gene>
<keyword evidence="4" id="KW-0378">Hydrolase</keyword>